<reference evidence="5 7" key="2">
    <citation type="submission" date="2016-10" db="EMBL/GenBank/DDBJ databases">
        <authorList>
            <person name="Varghese N."/>
            <person name="Submissions S."/>
        </authorList>
    </citation>
    <scope>NUCLEOTIDE SEQUENCE [LARGE SCALE GENOMIC DNA]</scope>
    <source>
        <strain evidence="5 7">BS2773</strain>
    </source>
</reference>
<protein>
    <submittedName>
        <fullName evidence="5">Fic/DOC family protein</fullName>
    </submittedName>
</protein>
<gene>
    <name evidence="4" type="ORF">BFL40_06080</name>
    <name evidence="5" type="ORF">SAMN04515675_1891</name>
</gene>
<dbReference type="InterPro" id="IPR036597">
    <property type="entry name" value="Fido-like_dom_sf"/>
</dbReference>
<feature type="binding site" evidence="2">
    <location>
        <begin position="217"/>
        <end position="224"/>
    </location>
    <ligand>
        <name>ATP</name>
        <dbReference type="ChEBI" id="CHEBI:30616"/>
    </ligand>
</feature>
<feature type="active site" evidence="1">
    <location>
        <position position="213"/>
    </location>
</feature>
<dbReference type="SUPFAM" id="SSF140931">
    <property type="entry name" value="Fic-like"/>
    <property type="match status" value="1"/>
</dbReference>
<dbReference type="OrthoDB" id="9807853at2"/>
<dbReference type="Proteomes" id="UP000181661">
    <property type="component" value="Unassembled WGS sequence"/>
</dbReference>
<dbReference type="InterPro" id="IPR040198">
    <property type="entry name" value="Fido_containing"/>
</dbReference>
<evidence type="ECO:0000256" key="1">
    <source>
        <dbReference type="PIRSR" id="PIRSR640198-1"/>
    </source>
</evidence>
<evidence type="ECO:0000256" key="2">
    <source>
        <dbReference type="PIRSR" id="PIRSR640198-2"/>
    </source>
</evidence>
<evidence type="ECO:0000313" key="6">
    <source>
        <dbReference type="Proteomes" id="UP000181661"/>
    </source>
</evidence>
<evidence type="ECO:0000313" key="5">
    <source>
        <dbReference type="EMBL" id="SED65003.1"/>
    </source>
</evidence>
<reference evidence="4 6" key="1">
    <citation type="submission" date="2016-08" db="EMBL/GenBank/DDBJ databases">
        <title>Draft genome sequence of Pseudomonas costantinii LMG 22119, type strain isolated from cultivated mushroom (Agaricus bisporus) sporophores.</title>
        <authorList>
            <person name="Tambong J.T."/>
        </authorList>
    </citation>
    <scope>NUCLEOTIDE SEQUENCE [LARGE SCALE GENOMIC DNA]</scope>
    <source>
        <strain evidence="4 6">LMG 22119</strain>
    </source>
</reference>
<evidence type="ECO:0000313" key="7">
    <source>
        <dbReference type="Proteomes" id="UP000182179"/>
    </source>
</evidence>
<feature type="domain" description="Fido" evidence="3">
    <location>
        <begin position="113"/>
        <end position="290"/>
    </location>
</feature>
<dbReference type="PANTHER" id="PTHR13504:SF38">
    <property type="entry name" value="FIDO DOMAIN-CONTAINING PROTEIN"/>
    <property type="match status" value="1"/>
</dbReference>
<dbReference type="RefSeq" id="WP_071483096.1">
    <property type="nucleotide sequence ID" value="NZ_FNTS01000002.1"/>
</dbReference>
<sequence length="406" mass="46148">MIQITPYLDGLKLGEYQDKLVHLYQIDSHLNQSVPDSIRNSVEWLLRQVNCYYSNRIEGNPTHPKELLRAQTPQTGVSSNMTATRSRAVQELLAHLEVQLRLEHRQTSATDITSQAFIKGLHKSFYQGLPEDQLHVKNQANEDVLDGDGQPLLVVPGEYRTHPVIVGNHEPPPVAELNSYMEWLQKSYSLDKIYGTNRVIAAAALHHRLAWIHPFLDGNGRVIRLLTDCYMRHSGFGGYGLWSITRGFGRDTNAYYNALAQADKVRQGMTDGRGVLSDGGLGHFTKYFIDTALDQISYFSELLEPKKLNLRIDIYFQMREKGALPGAPGEELPLLKLAARDIYKHLLERGPQTKSSICAYLGKSEQSLRATFKQLEVERLIKLSNNGQYRAFISTHIIEYLFPKLW</sequence>
<dbReference type="InterPro" id="IPR003812">
    <property type="entry name" value="Fido"/>
</dbReference>
<feature type="binding site" evidence="2">
    <location>
        <begin position="166"/>
        <end position="169"/>
    </location>
    <ligand>
        <name>ATP</name>
        <dbReference type="ChEBI" id="CHEBI:30616"/>
    </ligand>
</feature>
<dbReference type="PANTHER" id="PTHR13504">
    <property type="entry name" value="FIDO DOMAIN-CONTAINING PROTEIN DDB_G0283145"/>
    <property type="match status" value="1"/>
</dbReference>
<evidence type="ECO:0000259" key="3">
    <source>
        <dbReference type="PROSITE" id="PS51459"/>
    </source>
</evidence>
<name>A0A1S2V6H2_9PSED</name>
<keyword evidence="7" id="KW-1185">Reference proteome</keyword>
<keyword evidence="2" id="KW-0547">Nucleotide-binding</keyword>
<keyword evidence="2" id="KW-0067">ATP-binding</keyword>
<evidence type="ECO:0000313" key="4">
    <source>
        <dbReference type="EMBL" id="OIN54269.1"/>
    </source>
</evidence>
<dbReference type="AlphaFoldDB" id="A0A1S2V6H2"/>
<dbReference type="EMBL" id="FNTS01000002">
    <property type="protein sequence ID" value="SED65003.1"/>
    <property type="molecule type" value="Genomic_DNA"/>
</dbReference>
<dbReference type="PROSITE" id="PS51459">
    <property type="entry name" value="FIDO"/>
    <property type="match status" value="1"/>
</dbReference>
<dbReference type="EMBL" id="MDDR01000007">
    <property type="protein sequence ID" value="OIN54269.1"/>
    <property type="molecule type" value="Genomic_DNA"/>
</dbReference>
<organism evidence="4 6">
    <name type="scientific">Pseudomonas costantinii</name>
    <dbReference type="NCBI Taxonomy" id="168469"/>
    <lineage>
        <taxon>Bacteria</taxon>
        <taxon>Pseudomonadati</taxon>
        <taxon>Pseudomonadota</taxon>
        <taxon>Gammaproteobacteria</taxon>
        <taxon>Pseudomonadales</taxon>
        <taxon>Pseudomonadaceae</taxon>
        <taxon>Pseudomonas</taxon>
    </lineage>
</organism>
<dbReference type="Proteomes" id="UP000182179">
    <property type="component" value="Unassembled WGS sequence"/>
</dbReference>
<dbReference type="GO" id="GO:0005524">
    <property type="term" value="F:ATP binding"/>
    <property type="evidence" value="ECO:0007669"/>
    <property type="project" value="UniProtKB-KW"/>
</dbReference>
<comment type="caution">
    <text evidence="4">The sequence shown here is derived from an EMBL/GenBank/DDBJ whole genome shotgun (WGS) entry which is preliminary data.</text>
</comment>
<proteinExistence type="predicted"/>
<dbReference type="Pfam" id="PF02661">
    <property type="entry name" value="Fic"/>
    <property type="match status" value="1"/>
</dbReference>
<accession>A0A1S2V6H2</accession>
<dbReference type="Gene3D" id="1.10.3290.10">
    <property type="entry name" value="Fido-like domain"/>
    <property type="match status" value="1"/>
</dbReference>